<evidence type="ECO:0000256" key="3">
    <source>
        <dbReference type="ARBA" id="ARBA00022714"/>
    </source>
</evidence>
<evidence type="ECO:0000256" key="10">
    <source>
        <dbReference type="SAM" id="SignalP"/>
    </source>
</evidence>
<organism evidence="14 16">
    <name type="scientific">Antrihabitans spumae</name>
    <dbReference type="NCBI Taxonomy" id="3373370"/>
    <lineage>
        <taxon>Bacteria</taxon>
        <taxon>Bacillati</taxon>
        <taxon>Actinomycetota</taxon>
        <taxon>Actinomycetes</taxon>
        <taxon>Mycobacteriales</taxon>
        <taxon>Nocardiaceae</taxon>
        <taxon>Antrihabitans</taxon>
    </lineage>
</organism>
<feature type="chain" id="PRO_5045033773" description="Cytochrome bc1 complex Rieske iron-sulfur subunit" evidence="10">
    <location>
        <begin position="28"/>
        <end position="151"/>
    </location>
</feature>
<keyword evidence="6" id="KW-0411">Iron-sulfur</keyword>
<dbReference type="PANTHER" id="PTHR10134">
    <property type="entry name" value="CYTOCHROME B-C1 COMPLEX SUBUNIT RIESKE, MITOCHONDRIAL"/>
    <property type="match status" value="1"/>
</dbReference>
<dbReference type="EMBL" id="JBIMSN010000044">
    <property type="protein sequence ID" value="MFH5229086.1"/>
    <property type="molecule type" value="Genomic_DNA"/>
</dbReference>
<dbReference type="Gene3D" id="2.102.10.10">
    <property type="entry name" value="Rieske [2Fe-2S] iron-sulphur domain"/>
    <property type="match status" value="1"/>
</dbReference>
<dbReference type="PROSITE" id="PS51296">
    <property type="entry name" value="RIESKE"/>
    <property type="match status" value="1"/>
</dbReference>
<comment type="caution">
    <text evidence="14">The sequence shown here is derived from an EMBL/GenBank/DDBJ whole genome shotgun (WGS) entry which is preliminary data.</text>
</comment>
<evidence type="ECO:0000313" key="15">
    <source>
        <dbReference type="Proteomes" id="UP001609175"/>
    </source>
</evidence>
<evidence type="ECO:0000259" key="11">
    <source>
        <dbReference type="PROSITE" id="PS51296"/>
    </source>
</evidence>
<dbReference type="EMBL" id="JBIMSP010000060">
    <property type="protein sequence ID" value="MFH5245073.1"/>
    <property type="molecule type" value="Genomic_DNA"/>
</dbReference>
<keyword evidence="7" id="KW-1015">Disulfide bond</keyword>
<dbReference type="CDD" id="cd03467">
    <property type="entry name" value="Rieske"/>
    <property type="match status" value="1"/>
</dbReference>
<proteinExistence type="predicted"/>
<reference evidence="15 16" key="1">
    <citation type="submission" date="2024-10" db="EMBL/GenBank/DDBJ databases">
        <authorList>
            <person name="Riesco R."/>
        </authorList>
    </citation>
    <scope>NUCLEOTIDE SEQUENCE [LARGE SCALE GENOMIC DNA]</scope>
    <source>
        <strain evidence="14 16">NCIMB 15448</strain>
        <strain evidence="12 15">NCIMB 15449</strain>
        <strain evidence="13 17">NCIMB 15450</strain>
    </source>
</reference>
<dbReference type="EMBL" id="JBIMSO010000055">
    <property type="protein sequence ID" value="MFH5209717.1"/>
    <property type="molecule type" value="Genomic_DNA"/>
</dbReference>
<keyword evidence="10" id="KW-0732">Signal</keyword>
<evidence type="ECO:0000256" key="6">
    <source>
        <dbReference type="ARBA" id="ARBA00023014"/>
    </source>
</evidence>
<keyword evidence="17" id="KW-1185">Reference proteome</keyword>
<feature type="domain" description="Rieske" evidence="11">
    <location>
        <begin position="61"/>
        <end position="150"/>
    </location>
</feature>
<dbReference type="RefSeq" id="WP_395115423.1">
    <property type="nucleotide sequence ID" value="NZ_JBIMSN010000044.1"/>
</dbReference>
<keyword evidence="4" id="KW-0479">Metal-binding</keyword>
<evidence type="ECO:0000256" key="5">
    <source>
        <dbReference type="ARBA" id="ARBA00023004"/>
    </source>
</evidence>
<evidence type="ECO:0000313" key="17">
    <source>
        <dbReference type="Proteomes" id="UP001609219"/>
    </source>
</evidence>
<name>A0ABW7KRI1_9NOCA</name>
<evidence type="ECO:0000313" key="12">
    <source>
        <dbReference type="EMBL" id="MFH5209717.1"/>
    </source>
</evidence>
<keyword evidence="5" id="KW-0408">Iron</keyword>
<dbReference type="Proteomes" id="UP001609175">
    <property type="component" value="Unassembled WGS sequence"/>
</dbReference>
<evidence type="ECO:0000313" key="14">
    <source>
        <dbReference type="EMBL" id="MFH5245073.1"/>
    </source>
</evidence>
<gene>
    <name evidence="14" type="ORF">ACHIPV_24795</name>
    <name evidence="12" type="ORF">ACHIPZ_16170</name>
    <name evidence="13" type="ORF">ACHIRB_10930</name>
</gene>
<dbReference type="Proteomes" id="UP001609176">
    <property type="component" value="Unassembled WGS sequence"/>
</dbReference>
<evidence type="ECO:0000256" key="9">
    <source>
        <dbReference type="ARBA" id="ARBA00034078"/>
    </source>
</evidence>
<evidence type="ECO:0000256" key="8">
    <source>
        <dbReference type="ARBA" id="ARBA00029586"/>
    </source>
</evidence>
<comment type="cofactor">
    <cofactor evidence="9">
        <name>[2Fe-2S] cluster</name>
        <dbReference type="ChEBI" id="CHEBI:190135"/>
    </cofactor>
</comment>
<comment type="function">
    <text evidence="1">Iron-sulfur subunit of the cytochrome bc1 complex, an essential component of the respiratory electron transport chain required for ATP synthesis. The bc1 complex catalyzes the oxidation of menaquinol and the reduction of cytochrome c in the respiratory chain. The bc1 complex operates through a Q-cycle mechanism that couples electron transfer to generation of the proton gradient that drives ATP synthesis.</text>
</comment>
<dbReference type="InterPro" id="IPR006311">
    <property type="entry name" value="TAT_signal"/>
</dbReference>
<dbReference type="InterPro" id="IPR036922">
    <property type="entry name" value="Rieske_2Fe-2S_sf"/>
</dbReference>
<evidence type="ECO:0000256" key="2">
    <source>
        <dbReference type="ARBA" id="ARBA00015816"/>
    </source>
</evidence>
<dbReference type="InterPro" id="IPR014349">
    <property type="entry name" value="Rieske_Fe-S_prot"/>
</dbReference>
<dbReference type="Proteomes" id="UP001609219">
    <property type="component" value="Unassembled WGS sequence"/>
</dbReference>
<evidence type="ECO:0000313" key="13">
    <source>
        <dbReference type="EMBL" id="MFH5229086.1"/>
    </source>
</evidence>
<dbReference type="Pfam" id="PF00355">
    <property type="entry name" value="Rieske"/>
    <property type="match status" value="1"/>
</dbReference>
<dbReference type="PROSITE" id="PS51318">
    <property type="entry name" value="TAT"/>
    <property type="match status" value="1"/>
</dbReference>
<dbReference type="PRINTS" id="PR00162">
    <property type="entry name" value="RIESKE"/>
</dbReference>
<dbReference type="InterPro" id="IPR005805">
    <property type="entry name" value="Rieske_Fe-S_prot_C"/>
</dbReference>
<keyword evidence="3" id="KW-0001">2Fe-2S</keyword>
<dbReference type="SUPFAM" id="SSF50022">
    <property type="entry name" value="ISP domain"/>
    <property type="match status" value="1"/>
</dbReference>
<evidence type="ECO:0000256" key="4">
    <source>
        <dbReference type="ARBA" id="ARBA00022723"/>
    </source>
</evidence>
<evidence type="ECO:0000256" key="1">
    <source>
        <dbReference type="ARBA" id="ARBA00002494"/>
    </source>
</evidence>
<protein>
    <recommendedName>
        <fullName evidence="2">Cytochrome bc1 complex Rieske iron-sulfur subunit</fullName>
    </recommendedName>
    <alternativeName>
        <fullName evidence="8">Cytochrome bc1 reductase complex subunit QcrA</fullName>
    </alternativeName>
</protein>
<evidence type="ECO:0000313" key="16">
    <source>
        <dbReference type="Proteomes" id="UP001609176"/>
    </source>
</evidence>
<accession>A0ABW7KRI1</accession>
<feature type="signal peptide" evidence="10">
    <location>
        <begin position="1"/>
        <end position="27"/>
    </location>
</feature>
<dbReference type="InterPro" id="IPR017941">
    <property type="entry name" value="Rieske_2Fe-2S"/>
</dbReference>
<sequence length="151" mass="14589">MQLDDPQLTRRTVVAGAGIAAAATALAACTTYGKDPAAPAGSAATPAPVVPAPANGAAPVDAIAKTSDIPVGSGKILGDIVVTQPTAGDFRGFSSTCTHQGCLVNAITDGTIICPCHASSFNLDGTVAGGPAPSPLPGIGIAVQGDSIVKT</sequence>
<evidence type="ECO:0000256" key="7">
    <source>
        <dbReference type="ARBA" id="ARBA00023157"/>
    </source>
</evidence>